<gene>
    <name evidence="2" type="ORF">DGYR_LOCUS5220</name>
</gene>
<comment type="caution">
    <text evidence="2">The sequence shown here is derived from an EMBL/GenBank/DDBJ whole genome shotgun (WGS) entry which is preliminary data.</text>
</comment>
<name>A0A7I8VLN8_9ANNE</name>
<keyword evidence="3" id="KW-1185">Reference proteome</keyword>
<dbReference type="AlphaFoldDB" id="A0A7I8VLN8"/>
<sequence length="425" mass="48576">MTQPEPDIRSSKSAQSGRSIKIKIPTPAPLRGDESPVSYKSFKSAGVSPIRGASAASIKRSESVTVKVGIDGVLDEDPPISIRSAPRTFGVSAAIRKTPQRSKPPSRSPMSRYALKIERAWISYRNRQMFKLLKHSVCVAENSLSREILRKVCPKEAAFFNDKSVSLKVRLRFGGLEFPPKIFFKVYLSNKLNVKYVSGKRAIKAGSEAARDACDLMGRRNFYDLIIKDLLHERSHGVSDEVDVTTLKDYMQYTSLLDEMPASMGGKENCWRQLTLENLSRQTLFYDVVDFLYNNRLTQKLIDNLPILLSLPNNEDVQKLHVEVLSQYRPPINKFRPVNMTAVTSTSRRSRQALERASKMRELYTAGEETLINDDNEEEEWEKEAKELFEWTKELSFHDDLIETPRPINTSHYNVRTMQEHSYTF</sequence>
<organism evidence="2 3">
    <name type="scientific">Dimorphilus gyrociliatus</name>
    <dbReference type="NCBI Taxonomy" id="2664684"/>
    <lineage>
        <taxon>Eukaryota</taxon>
        <taxon>Metazoa</taxon>
        <taxon>Spiralia</taxon>
        <taxon>Lophotrochozoa</taxon>
        <taxon>Annelida</taxon>
        <taxon>Polychaeta</taxon>
        <taxon>Polychaeta incertae sedis</taxon>
        <taxon>Dinophilidae</taxon>
        <taxon>Dimorphilus</taxon>
    </lineage>
</organism>
<dbReference type="EMBL" id="CAJFCJ010000006">
    <property type="protein sequence ID" value="CAD5116615.1"/>
    <property type="molecule type" value="Genomic_DNA"/>
</dbReference>
<dbReference type="PANTHER" id="PTHR33504:SF1">
    <property type="entry name" value="FAMILY WITH SEQUENCE SIMILARITY 90, MEMBER A1B"/>
    <property type="match status" value="1"/>
</dbReference>
<feature type="compositionally biased region" description="Basic and acidic residues" evidence="1">
    <location>
        <begin position="1"/>
        <end position="10"/>
    </location>
</feature>
<evidence type="ECO:0000313" key="3">
    <source>
        <dbReference type="Proteomes" id="UP000549394"/>
    </source>
</evidence>
<dbReference type="OrthoDB" id="10006090at2759"/>
<evidence type="ECO:0000256" key="1">
    <source>
        <dbReference type="SAM" id="MobiDB-lite"/>
    </source>
</evidence>
<dbReference type="Proteomes" id="UP000549394">
    <property type="component" value="Unassembled WGS sequence"/>
</dbReference>
<reference evidence="2 3" key="1">
    <citation type="submission" date="2020-08" db="EMBL/GenBank/DDBJ databases">
        <authorList>
            <person name="Hejnol A."/>
        </authorList>
    </citation>
    <scope>NUCLEOTIDE SEQUENCE [LARGE SCALE GENOMIC DNA]</scope>
</reference>
<feature type="region of interest" description="Disordered" evidence="1">
    <location>
        <begin position="1"/>
        <end position="38"/>
    </location>
</feature>
<protein>
    <submittedName>
        <fullName evidence="2">DgyrCDS5488</fullName>
    </submittedName>
</protein>
<dbReference type="PANTHER" id="PTHR33504">
    <property type="entry name" value="NADH DEHYDROGENASE (UBIQUINONE) 1 BETA SUBCOMPLEX, 4"/>
    <property type="match status" value="1"/>
</dbReference>
<evidence type="ECO:0000313" key="2">
    <source>
        <dbReference type="EMBL" id="CAD5116615.1"/>
    </source>
</evidence>
<proteinExistence type="predicted"/>
<accession>A0A7I8VLN8</accession>